<keyword evidence="2" id="KW-1185">Reference proteome</keyword>
<evidence type="ECO:0000313" key="1">
    <source>
        <dbReference type="EMBL" id="BEV06460.1"/>
    </source>
</evidence>
<organism evidence="1 2">
    <name type="scientific">Chryseobacterium gambrini</name>
    <dbReference type="NCBI Taxonomy" id="373672"/>
    <lineage>
        <taxon>Bacteria</taxon>
        <taxon>Pseudomonadati</taxon>
        <taxon>Bacteroidota</taxon>
        <taxon>Flavobacteriia</taxon>
        <taxon>Flavobacteriales</taxon>
        <taxon>Weeksellaceae</taxon>
        <taxon>Chryseobacterium group</taxon>
        <taxon>Chryseobacterium</taxon>
    </lineage>
</organism>
<protein>
    <submittedName>
        <fullName evidence="1">YusG family protein</fullName>
    </submittedName>
</protein>
<reference evidence="1 2" key="1">
    <citation type="journal article" date="2020" name="Microbes Environ.">
        <title>Synthetic bacterial community of duckweed: a simple and stable system to study plant-microbe interactions.</title>
        <authorList>
            <person name="Ishizawa H."/>
            <person name="Tada M."/>
            <person name="Kuroda M."/>
            <person name="Inoue D."/>
            <person name="Futamata H."/>
            <person name="Ike M."/>
        </authorList>
    </citation>
    <scope>NUCLEOTIDE SEQUENCE [LARGE SCALE GENOMIC DNA]</scope>
    <source>
        <strain evidence="1 2">DW100</strain>
    </source>
</reference>
<proteinExistence type="predicted"/>
<name>A0ABN7CJ42_9FLAO</name>
<accession>A0ABN7CJ42</accession>
<dbReference type="RefSeq" id="WP_338613669.1">
    <property type="nucleotide sequence ID" value="NZ_AP029022.1"/>
</dbReference>
<gene>
    <name evidence="1" type="ORF">CRDW_38340</name>
</gene>
<sequence length="129" mass="14977">MNGFENLEIIFITDIFVLTSNRDIQKHHIMSKIIINRISEFSNLLRSIEIYLGETKIGEIRNGESKVFDVNPGKYILKAKIDWCTSNEIHIEVGSDDIFRYNLTGTNPFLGLYYITFGRKNYLKLTPVQ</sequence>
<evidence type="ECO:0000313" key="2">
    <source>
        <dbReference type="Proteomes" id="UP001380186"/>
    </source>
</evidence>
<dbReference type="Proteomes" id="UP001380186">
    <property type="component" value="Chromosome"/>
</dbReference>
<dbReference type="EMBL" id="AP029022">
    <property type="protein sequence ID" value="BEV06460.1"/>
    <property type="molecule type" value="Genomic_DNA"/>
</dbReference>